<evidence type="ECO:0000313" key="5">
    <source>
        <dbReference type="Proteomes" id="UP000288805"/>
    </source>
</evidence>
<protein>
    <submittedName>
        <fullName evidence="4">4-coumarate--CoA ligase-like 7</fullName>
    </submittedName>
</protein>
<dbReference type="Gene3D" id="3.30.300.30">
    <property type="match status" value="1"/>
</dbReference>
<evidence type="ECO:0000256" key="1">
    <source>
        <dbReference type="ARBA" id="ARBA00006432"/>
    </source>
</evidence>
<reference evidence="4 5" key="1">
    <citation type="journal article" date="2018" name="PLoS Genet.">
        <title>Population sequencing reveals clonal diversity and ancestral inbreeding in the grapevine cultivar Chardonnay.</title>
        <authorList>
            <person name="Roach M.J."/>
            <person name="Johnson D.L."/>
            <person name="Bohlmann J."/>
            <person name="van Vuuren H.J."/>
            <person name="Jones S.J."/>
            <person name="Pretorius I.S."/>
            <person name="Schmidt S.A."/>
            <person name="Borneman A.R."/>
        </authorList>
    </citation>
    <scope>NUCLEOTIDE SEQUENCE [LARGE SCALE GENOMIC DNA]</scope>
    <source>
        <strain evidence="5">cv. Chardonnay</strain>
        <tissue evidence="4">Leaf</tissue>
    </source>
</reference>
<dbReference type="Proteomes" id="UP000288805">
    <property type="component" value="Unassembled WGS sequence"/>
</dbReference>
<comment type="similarity">
    <text evidence="1">Belongs to the ATP-dependent AMP-binding enzyme family.</text>
</comment>
<evidence type="ECO:0000313" key="4">
    <source>
        <dbReference type="EMBL" id="RVX20289.1"/>
    </source>
</evidence>
<evidence type="ECO:0000256" key="2">
    <source>
        <dbReference type="ARBA" id="ARBA00022598"/>
    </source>
</evidence>
<evidence type="ECO:0000259" key="3">
    <source>
        <dbReference type="Pfam" id="PF13193"/>
    </source>
</evidence>
<dbReference type="EMBL" id="QGNW01000007">
    <property type="protein sequence ID" value="RVX20289.1"/>
    <property type="molecule type" value="Genomic_DNA"/>
</dbReference>
<sequence>MYEDMLEHSSYLIVYSGMFEDMYAGAFRLFDCLLVITLLVAPAELEALLVSHPEILDAVVIPFPDAEAGEVPIAYVVRSPNSSLTEEDVKTFIANQVAPFKKLRRVSFINTVPKSASGKILRRELIEKVRAKL</sequence>
<dbReference type="GO" id="GO:0016874">
    <property type="term" value="F:ligase activity"/>
    <property type="evidence" value="ECO:0007669"/>
    <property type="project" value="UniProtKB-KW"/>
</dbReference>
<name>A0A438KGF3_VITVI</name>
<proteinExistence type="inferred from homology"/>
<organism evidence="4 5">
    <name type="scientific">Vitis vinifera</name>
    <name type="common">Grape</name>
    <dbReference type="NCBI Taxonomy" id="29760"/>
    <lineage>
        <taxon>Eukaryota</taxon>
        <taxon>Viridiplantae</taxon>
        <taxon>Streptophyta</taxon>
        <taxon>Embryophyta</taxon>
        <taxon>Tracheophyta</taxon>
        <taxon>Spermatophyta</taxon>
        <taxon>Magnoliopsida</taxon>
        <taxon>eudicotyledons</taxon>
        <taxon>Gunneridae</taxon>
        <taxon>Pentapetalae</taxon>
        <taxon>rosids</taxon>
        <taxon>Vitales</taxon>
        <taxon>Vitaceae</taxon>
        <taxon>Viteae</taxon>
        <taxon>Vitis</taxon>
    </lineage>
</organism>
<dbReference type="FunFam" id="3.30.300.30:FF:000007">
    <property type="entry name" value="4-coumarate--CoA ligase 2"/>
    <property type="match status" value="1"/>
</dbReference>
<comment type="caution">
    <text evidence="4">The sequence shown here is derived from an EMBL/GenBank/DDBJ whole genome shotgun (WGS) entry which is preliminary data.</text>
</comment>
<dbReference type="InterPro" id="IPR045851">
    <property type="entry name" value="AMP-bd_C_sf"/>
</dbReference>
<dbReference type="Pfam" id="PF13193">
    <property type="entry name" value="AMP-binding_C"/>
    <property type="match status" value="1"/>
</dbReference>
<keyword evidence="2 4" id="KW-0436">Ligase</keyword>
<dbReference type="AlphaFoldDB" id="A0A438KGF3"/>
<feature type="domain" description="AMP-binding enzyme C-terminal" evidence="3">
    <location>
        <begin position="44"/>
        <end position="119"/>
    </location>
</feature>
<dbReference type="PANTHER" id="PTHR24096:SF425">
    <property type="entry name" value="4-COUMARATE--COA LIGASE-LIKE 7"/>
    <property type="match status" value="1"/>
</dbReference>
<dbReference type="SUPFAM" id="SSF56801">
    <property type="entry name" value="Acetyl-CoA synthetase-like"/>
    <property type="match status" value="1"/>
</dbReference>
<dbReference type="InterPro" id="IPR025110">
    <property type="entry name" value="AMP-bd_C"/>
</dbReference>
<dbReference type="PANTHER" id="PTHR24096">
    <property type="entry name" value="LONG-CHAIN-FATTY-ACID--COA LIGASE"/>
    <property type="match status" value="1"/>
</dbReference>
<gene>
    <name evidence="4" type="primary">4CLL7_0</name>
    <name evidence="4" type="ORF">CK203_004655</name>
</gene>
<accession>A0A438KGF3</accession>